<keyword evidence="5" id="KW-0234">DNA repair</keyword>
<dbReference type="AlphaFoldDB" id="A0A9X3EX44"/>
<evidence type="ECO:0000313" key="7">
    <source>
        <dbReference type="EMBL" id="MCY1011974.1"/>
    </source>
</evidence>
<evidence type="ECO:0000259" key="6">
    <source>
        <dbReference type="Pfam" id="PF03167"/>
    </source>
</evidence>
<comment type="caution">
    <text evidence="7">The sequence shown here is derived from an EMBL/GenBank/DDBJ whole genome shotgun (WGS) entry which is preliminary data.</text>
</comment>
<evidence type="ECO:0000256" key="2">
    <source>
        <dbReference type="ARBA" id="ARBA00022763"/>
    </source>
</evidence>
<name>A0A9X3EX44_9BACT</name>
<dbReference type="PANTHER" id="PTHR13235">
    <property type="entry name" value="SINGLE-STRAND SELECTIVE MONOFUNCTIONAL URACIL DNA GLYCOSYLASE"/>
    <property type="match status" value="1"/>
</dbReference>
<dbReference type="FunFam" id="3.40.470.10:FF:000005">
    <property type="entry name" value="Single-strand selective monofunctional uracil DNA glycosylase"/>
    <property type="match status" value="1"/>
</dbReference>
<protein>
    <submittedName>
        <fullName evidence="7">Single-stranded DNA-binding protein</fullName>
    </submittedName>
</protein>
<comment type="similarity">
    <text evidence="1">Belongs to the uracil-DNA glycosylase (UDG) superfamily. SMUG1 family.</text>
</comment>
<organism evidence="7 8">
    <name type="scientific">Nannocystis pusilla</name>
    <dbReference type="NCBI Taxonomy" id="889268"/>
    <lineage>
        <taxon>Bacteria</taxon>
        <taxon>Pseudomonadati</taxon>
        <taxon>Myxococcota</taxon>
        <taxon>Polyangia</taxon>
        <taxon>Nannocystales</taxon>
        <taxon>Nannocystaceae</taxon>
        <taxon>Nannocystis</taxon>
    </lineage>
</organism>
<sequence length="269" mass="29180">MMTTIAAELQAAARRLADEVRSLAFSEPITHVYHPLDYAWAPHAAYIAAYGRGRKDVVFLGMNPGPFGMTQTGVPFGEVKAVRDFLKIEAPVSRPAREHPERPVQGFACTRAEVSGSRLWGAVAQRWGAAERFFDRHYVANYCPLTFIEASGKNFTPDKLPAEQRAPLEAACDRHLLRLVELLEPTWVIGIGAWAEKRAQKVVGARARIGKILHPSPASPIANNGWAEAAAADLAALGVCPLAGLLQETGPKTQVEKVRRAAGRRASAG</sequence>
<dbReference type="Gene3D" id="3.40.470.10">
    <property type="entry name" value="Uracil-DNA glycosylase-like domain"/>
    <property type="match status" value="1"/>
</dbReference>
<keyword evidence="3" id="KW-0378">Hydrolase</keyword>
<keyword evidence="8" id="KW-1185">Reference proteome</keyword>
<keyword evidence="2" id="KW-0227">DNA damage</keyword>
<evidence type="ECO:0000256" key="3">
    <source>
        <dbReference type="ARBA" id="ARBA00022801"/>
    </source>
</evidence>
<evidence type="ECO:0000256" key="5">
    <source>
        <dbReference type="ARBA" id="ARBA00023204"/>
    </source>
</evidence>
<dbReference type="GO" id="GO:0003677">
    <property type="term" value="F:DNA binding"/>
    <property type="evidence" value="ECO:0007669"/>
    <property type="project" value="UniProtKB-KW"/>
</dbReference>
<gene>
    <name evidence="7" type="ORF">OV079_41810</name>
</gene>
<feature type="domain" description="Uracil-DNA glycosylase-like" evidence="6">
    <location>
        <begin position="51"/>
        <end position="220"/>
    </location>
</feature>
<proteinExistence type="inferred from homology"/>
<dbReference type="CDD" id="cd19374">
    <property type="entry name" value="UDG-F3_SMUG1-like"/>
    <property type="match status" value="1"/>
</dbReference>
<dbReference type="GO" id="GO:0000703">
    <property type="term" value="F:oxidized pyrimidine nucleobase lesion DNA N-glycosylase activity"/>
    <property type="evidence" value="ECO:0007669"/>
    <property type="project" value="TreeGrafter"/>
</dbReference>
<dbReference type="PANTHER" id="PTHR13235:SF2">
    <property type="entry name" value="SINGLE-STRAND SELECTIVE MONOFUNCTIONAL URACIL DNA GLYCOSYLASE"/>
    <property type="match status" value="1"/>
</dbReference>
<evidence type="ECO:0000256" key="1">
    <source>
        <dbReference type="ARBA" id="ARBA00007889"/>
    </source>
</evidence>
<evidence type="ECO:0000313" key="8">
    <source>
        <dbReference type="Proteomes" id="UP001150924"/>
    </source>
</evidence>
<dbReference type="InterPro" id="IPR036895">
    <property type="entry name" value="Uracil-DNA_glycosylase-like_sf"/>
</dbReference>
<dbReference type="Proteomes" id="UP001150924">
    <property type="component" value="Unassembled WGS sequence"/>
</dbReference>
<evidence type="ECO:0000256" key="4">
    <source>
        <dbReference type="ARBA" id="ARBA00023125"/>
    </source>
</evidence>
<dbReference type="SUPFAM" id="SSF52141">
    <property type="entry name" value="Uracil-DNA glycosylase-like"/>
    <property type="match status" value="1"/>
</dbReference>
<accession>A0A9X3EX44</accession>
<dbReference type="Pfam" id="PF03167">
    <property type="entry name" value="UDG"/>
    <property type="match status" value="1"/>
</dbReference>
<keyword evidence="4 7" id="KW-0238">DNA-binding</keyword>
<dbReference type="GO" id="GO:0017065">
    <property type="term" value="F:single-strand selective uracil DNA N-glycosylase activity"/>
    <property type="evidence" value="ECO:0007669"/>
    <property type="project" value="InterPro"/>
</dbReference>
<dbReference type="InterPro" id="IPR039134">
    <property type="entry name" value="SMUG1"/>
</dbReference>
<dbReference type="InterPro" id="IPR005122">
    <property type="entry name" value="Uracil-DNA_glycosylase-like"/>
</dbReference>
<reference evidence="7" key="1">
    <citation type="submission" date="2022-11" db="EMBL/GenBank/DDBJ databases">
        <title>Minimal conservation of predation-associated metabolite biosynthetic gene clusters underscores biosynthetic potential of Myxococcota including descriptions for ten novel species: Archangium lansinium sp. nov., Myxococcus landrumus sp. nov., Nannocystis bai.</title>
        <authorList>
            <person name="Ahearne A."/>
            <person name="Stevens C."/>
            <person name="Phillips K."/>
        </authorList>
    </citation>
    <scope>NUCLEOTIDE SEQUENCE</scope>
    <source>
        <strain evidence="7">Na p29</strain>
    </source>
</reference>
<dbReference type="GO" id="GO:0006284">
    <property type="term" value="P:base-excision repair"/>
    <property type="evidence" value="ECO:0007669"/>
    <property type="project" value="InterPro"/>
</dbReference>
<dbReference type="EMBL" id="JAPNKE010000002">
    <property type="protein sequence ID" value="MCY1011974.1"/>
    <property type="molecule type" value="Genomic_DNA"/>
</dbReference>